<dbReference type="Pfam" id="PF02811">
    <property type="entry name" value="PHP"/>
    <property type="match status" value="1"/>
</dbReference>
<dbReference type="EMBL" id="AP025591">
    <property type="protein sequence ID" value="BDG02149.1"/>
    <property type="molecule type" value="Genomic_DNA"/>
</dbReference>
<evidence type="ECO:0000259" key="9">
    <source>
        <dbReference type="SMART" id="SM00481"/>
    </source>
</evidence>
<evidence type="ECO:0000256" key="5">
    <source>
        <dbReference type="ARBA" id="ARBA00022695"/>
    </source>
</evidence>
<comment type="catalytic activity">
    <reaction evidence="8">
        <text>DNA(n) + a 2'-deoxyribonucleoside 5'-triphosphate = DNA(n+1) + diphosphate</text>
        <dbReference type="Rhea" id="RHEA:22508"/>
        <dbReference type="Rhea" id="RHEA-COMP:17339"/>
        <dbReference type="Rhea" id="RHEA-COMP:17340"/>
        <dbReference type="ChEBI" id="CHEBI:33019"/>
        <dbReference type="ChEBI" id="CHEBI:61560"/>
        <dbReference type="ChEBI" id="CHEBI:173112"/>
        <dbReference type="EC" id="2.7.7.7"/>
    </reaction>
</comment>
<dbReference type="PANTHER" id="PTHR32294:SF0">
    <property type="entry name" value="DNA POLYMERASE III SUBUNIT ALPHA"/>
    <property type="match status" value="1"/>
</dbReference>
<reference evidence="11" key="1">
    <citation type="journal article" date="2022" name="Int. J. Syst. Evol. Microbiol.">
        <title>Anaeromyxobacter oryzae sp. nov., Anaeromyxobacter diazotrophicus sp. nov. and Anaeromyxobacter paludicola sp. nov., isolated from paddy soils.</title>
        <authorList>
            <person name="Itoh H."/>
            <person name="Xu Z."/>
            <person name="Mise K."/>
            <person name="Masuda Y."/>
            <person name="Ushijima N."/>
            <person name="Hayakawa C."/>
            <person name="Shiratori Y."/>
            <person name="Senoo K."/>
        </authorList>
    </citation>
    <scope>NUCLEOTIDE SEQUENCE [LARGE SCALE GENOMIC DNA]</scope>
    <source>
        <strain evidence="11">Red232</strain>
    </source>
</reference>
<dbReference type="InterPro" id="IPR012340">
    <property type="entry name" value="NA-bd_OB-fold"/>
</dbReference>
<keyword evidence="6" id="KW-0235">DNA replication</keyword>
<dbReference type="Gene3D" id="2.40.50.140">
    <property type="entry name" value="Nucleic acid-binding proteins"/>
    <property type="match status" value="1"/>
</dbReference>
<dbReference type="CDD" id="cd04485">
    <property type="entry name" value="DnaE_OBF"/>
    <property type="match status" value="1"/>
</dbReference>
<keyword evidence="11" id="KW-1185">Reference proteome</keyword>
<keyword evidence="5" id="KW-0548">Nucleotidyltransferase</keyword>
<evidence type="ECO:0000256" key="1">
    <source>
        <dbReference type="ARBA" id="ARBA00004496"/>
    </source>
</evidence>
<dbReference type="Pfam" id="PF01336">
    <property type="entry name" value="tRNA_anti-codon"/>
    <property type="match status" value="1"/>
</dbReference>
<dbReference type="PANTHER" id="PTHR32294">
    <property type="entry name" value="DNA POLYMERASE III SUBUNIT ALPHA"/>
    <property type="match status" value="1"/>
</dbReference>
<evidence type="ECO:0000256" key="7">
    <source>
        <dbReference type="ARBA" id="ARBA00022932"/>
    </source>
</evidence>
<evidence type="ECO:0000256" key="2">
    <source>
        <dbReference type="ARBA" id="ARBA00012417"/>
    </source>
</evidence>
<evidence type="ECO:0000313" key="11">
    <source>
        <dbReference type="Proteomes" id="UP001162891"/>
    </source>
</evidence>
<dbReference type="InterPro" id="IPR041931">
    <property type="entry name" value="DNA_pol3_alpha_thumb_dom"/>
</dbReference>
<dbReference type="Proteomes" id="UP001162891">
    <property type="component" value="Chromosome"/>
</dbReference>
<comment type="subcellular location">
    <subcellularLocation>
        <location evidence="1">Cytoplasm</location>
    </subcellularLocation>
</comment>
<dbReference type="NCBIfam" id="NF004226">
    <property type="entry name" value="PRK05673.1"/>
    <property type="match status" value="1"/>
</dbReference>
<gene>
    <name evidence="10" type="primary">dnaE</name>
    <name evidence="10" type="ORF">AMOR_11450</name>
</gene>
<proteinExistence type="predicted"/>
<dbReference type="InterPro" id="IPR011708">
    <property type="entry name" value="DNA_pol3_alpha_NTPase_dom"/>
</dbReference>
<evidence type="ECO:0000256" key="6">
    <source>
        <dbReference type="ARBA" id="ARBA00022705"/>
    </source>
</evidence>
<dbReference type="SMART" id="SM00481">
    <property type="entry name" value="POLIIIAc"/>
    <property type="match status" value="1"/>
</dbReference>
<dbReference type="Pfam" id="PF07733">
    <property type="entry name" value="DNA_pol3_alpha"/>
    <property type="match status" value="1"/>
</dbReference>
<evidence type="ECO:0000256" key="3">
    <source>
        <dbReference type="ARBA" id="ARBA00019114"/>
    </source>
</evidence>
<dbReference type="EC" id="2.7.7.7" evidence="2"/>
<dbReference type="InterPro" id="IPR004365">
    <property type="entry name" value="NA-bd_OB_tRNA"/>
</dbReference>
<dbReference type="Gene3D" id="1.10.150.870">
    <property type="match status" value="1"/>
</dbReference>
<keyword evidence="4" id="KW-0808">Transferase</keyword>
<dbReference type="Pfam" id="PF14579">
    <property type="entry name" value="HHH_6"/>
    <property type="match status" value="1"/>
</dbReference>
<dbReference type="GO" id="GO:0003887">
    <property type="term" value="F:DNA-directed DNA polymerase activity"/>
    <property type="evidence" value="ECO:0007669"/>
    <property type="project" value="UniProtKB-KW"/>
</dbReference>
<dbReference type="RefSeq" id="WP_248359472.1">
    <property type="nucleotide sequence ID" value="NZ_AP025591.1"/>
</dbReference>
<protein>
    <recommendedName>
        <fullName evidence="3">DNA polymerase III subunit alpha</fullName>
        <ecNumber evidence="2">2.7.7.7</ecNumber>
    </recommendedName>
</protein>
<dbReference type="InterPro" id="IPR003141">
    <property type="entry name" value="Pol/His_phosphatase_N"/>
</dbReference>
<dbReference type="SUPFAM" id="SSF89550">
    <property type="entry name" value="PHP domain-like"/>
    <property type="match status" value="1"/>
</dbReference>
<feature type="domain" description="Polymerase/histidinol phosphatase N-terminal" evidence="9">
    <location>
        <begin position="6"/>
        <end position="73"/>
    </location>
</feature>
<organism evidence="10 11">
    <name type="scientific">Anaeromyxobacter oryzae</name>
    <dbReference type="NCBI Taxonomy" id="2918170"/>
    <lineage>
        <taxon>Bacteria</taxon>
        <taxon>Pseudomonadati</taxon>
        <taxon>Myxococcota</taxon>
        <taxon>Myxococcia</taxon>
        <taxon>Myxococcales</taxon>
        <taxon>Cystobacterineae</taxon>
        <taxon>Anaeromyxobacteraceae</taxon>
        <taxon>Anaeromyxobacter</taxon>
    </lineage>
</organism>
<name>A0ABM7WRR4_9BACT</name>
<dbReference type="Gene3D" id="3.20.20.140">
    <property type="entry name" value="Metal-dependent hydrolases"/>
    <property type="match status" value="1"/>
</dbReference>
<dbReference type="InterPro" id="IPR004805">
    <property type="entry name" value="DnaE2/DnaE/PolC"/>
</dbReference>
<dbReference type="InterPro" id="IPR016195">
    <property type="entry name" value="Pol/histidinol_Pase-like"/>
</dbReference>
<dbReference type="Gene3D" id="1.10.10.1600">
    <property type="entry name" value="Bacterial DNA polymerase III alpha subunit, thumb domain"/>
    <property type="match status" value="1"/>
</dbReference>
<dbReference type="InterPro" id="IPR040982">
    <property type="entry name" value="DNA_pol3_finger"/>
</dbReference>
<dbReference type="InterPro" id="IPR004013">
    <property type="entry name" value="PHP_dom"/>
</dbReference>
<keyword evidence="7 10" id="KW-0239">DNA-directed DNA polymerase</keyword>
<sequence>MAADFVHLHLHTLYSLLDGAIRIKDLLKTVQAKGMKTVAVTDHGNLFGAVDFYKKAKEAGVKPILGMEAYVAGEKGRLDRSERIGRHLVLLAKNAEGWANLRYLSSKAFTEGFYYDPRIDKQLLREHSKGLVGLTACLAGEVPRLIRQGDLDGARRVAREYRDIFEPGSFFLEVQSNGMREQLEVNAKLAQLARDEDIPLVATADAHYVKREDAKAHEVLMCIASNKTFQDPKRLRHDTDALFIQSPDEMAAALPEYREAIDNTVRIAEMCNVELKLGKSFLPRFQLPDGMSEDDFITKLALEGLDRRFREVDGKYPHDRDAYRARLEMELGVIKKMGFSGYFLIVQDFINWAKEHHVPVGPGRGSGAGSIVAWSLRITDLDPLRWQLLFERFLNPERVSMPDFDVDFCQNRRDEVIQYVRGKYGQDNVGQIITFGSLKARSVIRDVVRVMGLPFAEGDKIAKLVPDPVQGKTPPLKELVFGSEKGPAEPRLEELYKKPTEISRWTDDKGVQHVVTTKDLLDIAMSLEGLNRQAGLHAAGVVIADKPLWDYVPAYKDDKSEMLVSQFAKEEVEAAGLVKFDFLGLKTLTVIDDALRLVKQNHPERKDFQASDIPIDDPAVYELISRGDTAGVFQMESSGFTEMVVKMKPSRFEDVIAAGALYRPGPLDQKLEDGRTMVDVYIDRKHGRDKVVYPHPTLEPVLEPTYGVIVYQEQVMQIAQVLGGYSLGGADLLRRAMGKKKAEEMAKQRAIFMKGSTEQGVDEKIASGVFDLMEKFAAYGFNKSHSAAYGLLTVQTAWLKAHYPVEFMAALISSEASNTDKVVLHISEARADGIEVLPPDVNESLKDFGAFPPGETSPKGSKGRIRFGLGAVRGVGESAVEAILLARADGGPFKSLFDFASRVDSKKINKKVVEALVKSGAFDFERVPRWQLYAGIEAAFAAGASAQADRASGQHSLFGALPAAQVEQKPRYPKPGDVVGELTVEEWPERVRLAFEKEALGFYLTGHPLKGYEREVKRYASSTCAAVAQKRHGDKVTVVGVVAAVRERMNKEKGTRFGFLTLEDLTGTTEVICWASRPAQNGRPAQKGWADWEHFVKGDEPVLVHGEVRINNREEENPRAEITAMEIEPLAAVRNQKTSEIALRIDADRLTKERAGELRTLLGRFSGACAVTVRAVIPEESETTIAVPVKVQPADELLEAARRLGFEVELR</sequence>
<dbReference type="CDD" id="cd12113">
    <property type="entry name" value="PHP_PolIIIA_DnaE3"/>
    <property type="match status" value="1"/>
</dbReference>
<evidence type="ECO:0000313" key="10">
    <source>
        <dbReference type="EMBL" id="BDG02149.1"/>
    </source>
</evidence>
<dbReference type="NCBIfam" id="NF005298">
    <property type="entry name" value="PRK06826.1"/>
    <property type="match status" value="1"/>
</dbReference>
<evidence type="ECO:0000256" key="8">
    <source>
        <dbReference type="ARBA" id="ARBA00049244"/>
    </source>
</evidence>
<evidence type="ECO:0000256" key="4">
    <source>
        <dbReference type="ARBA" id="ARBA00022679"/>
    </source>
</evidence>
<dbReference type="Pfam" id="PF17657">
    <property type="entry name" value="DNA_pol3_finger"/>
    <property type="match status" value="1"/>
</dbReference>
<dbReference type="InterPro" id="IPR029460">
    <property type="entry name" value="DNAPol_HHH"/>
</dbReference>
<dbReference type="NCBIfam" id="TIGR00594">
    <property type="entry name" value="polc"/>
    <property type="match status" value="1"/>
</dbReference>
<accession>A0ABM7WRR4</accession>